<comment type="caution">
    <text evidence="2">The sequence shown here is derived from an EMBL/GenBank/DDBJ whole genome shotgun (WGS) entry which is preliminary data.</text>
</comment>
<dbReference type="Proteomes" id="UP000886860">
    <property type="component" value="Unassembled WGS sequence"/>
</dbReference>
<reference evidence="2" key="1">
    <citation type="submission" date="2020-10" db="EMBL/GenBank/DDBJ databases">
        <authorList>
            <person name="Gilroy R."/>
        </authorList>
    </citation>
    <scope>NUCLEOTIDE SEQUENCE</scope>
    <source>
        <strain evidence="2">CHK123-3438</strain>
    </source>
</reference>
<dbReference type="EMBL" id="DVKS01000154">
    <property type="protein sequence ID" value="HIT42204.1"/>
    <property type="molecule type" value="Genomic_DNA"/>
</dbReference>
<dbReference type="Pfam" id="PF08486">
    <property type="entry name" value="SpoIID"/>
    <property type="match status" value="1"/>
</dbReference>
<dbReference type="InterPro" id="IPR013693">
    <property type="entry name" value="SpoIID/LytB_N"/>
</dbReference>
<evidence type="ECO:0000313" key="2">
    <source>
        <dbReference type="EMBL" id="HIT42204.1"/>
    </source>
</evidence>
<proteinExistence type="predicted"/>
<reference evidence="2" key="2">
    <citation type="journal article" date="2021" name="PeerJ">
        <title>Extensive microbial diversity within the chicken gut microbiome revealed by metagenomics and culture.</title>
        <authorList>
            <person name="Gilroy R."/>
            <person name="Ravi A."/>
            <person name="Getino M."/>
            <person name="Pursley I."/>
            <person name="Horton D.L."/>
            <person name="Alikhan N.F."/>
            <person name="Baker D."/>
            <person name="Gharbi K."/>
            <person name="Hall N."/>
            <person name="Watson M."/>
            <person name="Adriaenssens E.M."/>
            <person name="Foster-Nyarko E."/>
            <person name="Jarju S."/>
            <person name="Secka A."/>
            <person name="Antonio M."/>
            <person name="Oren A."/>
            <person name="Chaudhuri R.R."/>
            <person name="La Ragione R."/>
            <person name="Hildebrand F."/>
            <person name="Pallen M.J."/>
        </authorList>
    </citation>
    <scope>NUCLEOTIDE SEQUENCE</scope>
    <source>
        <strain evidence="2">CHK123-3438</strain>
    </source>
</reference>
<accession>A0A9D1KFS4</accession>
<dbReference type="GO" id="GO:0030435">
    <property type="term" value="P:sporulation resulting in formation of a cellular spore"/>
    <property type="evidence" value="ECO:0007669"/>
    <property type="project" value="InterPro"/>
</dbReference>
<gene>
    <name evidence="2" type="ORF">IAB60_08960</name>
</gene>
<dbReference type="AlphaFoldDB" id="A0A9D1KFS4"/>
<feature type="domain" description="Sporulation stage II protein D amidase enhancer LytB N-terminal" evidence="1">
    <location>
        <begin position="69"/>
        <end position="159"/>
    </location>
</feature>
<organism evidence="2 3">
    <name type="scientific">Candidatus Caccovicinus merdipullorum</name>
    <dbReference type="NCBI Taxonomy" id="2840724"/>
    <lineage>
        <taxon>Bacteria</taxon>
        <taxon>Bacillati</taxon>
        <taxon>Bacillota</taxon>
        <taxon>Clostridia</taxon>
        <taxon>Eubacteriales</taxon>
        <taxon>Candidatus Caccovicinus</taxon>
    </lineage>
</organism>
<dbReference type="InterPro" id="IPR013486">
    <property type="entry name" value="SpoIID/LytB"/>
</dbReference>
<name>A0A9D1KFS4_9FIRM</name>
<evidence type="ECO:0000259" key="1">
    <source>
        <dbReference type="Pfam" id="PF08486"/>
    </source>
</evidence>
<sequence length="323" mass="35819">MVWKKIILPVFAACIFPYVVTLGWTGRISSQDSGFHGKQLKNGEIGNLPDDGDGAEKRKIILDRDTETVLDAEEYLIGVVTMQMPIDYEMEALKAQAVIARTYIYGLMGDADEIAESALDMDYLEKAQMEKLWGTKNYMDFYQKASEAVNATSGMVMEYDGSCIDPMFTRCSAGRTRQGDESRPYLQAVECPSDTEADDFLQILEWTPDEFSRLVSQIPDGGPVSADQVPDTIQIGSRDASGYVEVVQIGGVQFTGDEIRYGLGLNSSCFQLEGYEGNVRAVVQGIGHGYGFSQHEANQKAAKGWTWEELLSYFYKNISIVSV</sequence>
<dbReference type="NCBIfam" id="TIGR02669">
    <property type="entry name" value="SpoIID_LytB"/>
    <property type="match status" value="1"/>
</dbReference>
<evidence type="ECO:0000313" key="3">
    <source>
        <dbReference type="Proteomes" id="UP000886860"/>
    </source>
</evidence>
<protein>
    <submittedName>
        <fullName evidence="2">SpoIID/LytB domain-containing protein</fullName>
    </submittedName>
</protein>